<dbReference type="InterPro" id="IPR001611">
    <property type="entry name" value="Leu-rich_rpt"/>
</dbReference>
<dbReference type="FunFam" id="3.80.10.10:FF:000129">
    <property type="entry name" value="Leucine-rich repeat receptor-like kinase"/>
    <property type="match status" value="1"/>
</dbReference>
<dbReference type="InterPro" id="IPR011009">
    <property type="entry name" value="Kinase-like_dom_sf"/>
</dbReference>
<keyword evidence="3 10" id="KW-0812">Transmembrane</keyword>
<dbReference type="Gene3D" id="1.10.510.10">
    <property type="entry name" value="Transferase(Phosphotransferase) domain 1"/>
    <property type="match status" value="1"/>
</dbReference>
<evidence type="ECO:0000256" key="1">
    <source>
        <dbReference type="ARBA" id="ARBA00004167"/>
    </source>
</evidence>
<evidence type="ECO:0000256" key="2">
    <source>
        <dbReference type="ARBA" id="ARBA00022614"/>
    </source>
</evidence>
<name>A0A2R6WB55_MARPO</name>
<dbReference type="Gene3D" id="3.80.10.10">
    <property type="entry name" value="Ribonuclease Inhibitor"/>
    <property type="match status" value="1"/>
</dbReference>
<keyword evidence="4" id="KW-0677">Repeat</keyword>
<protein>
    <recommendedName>
        <fullName evidence="12">Protein kinase domain-containing protein</fullName>
    </recommendedName>
</protein>
<dbReference type="PANTHER" id="PTHR45631">
    <property type="entry name" value="OS07G0107800 PROTEIN-RELATED"/>
    <property type="match status" value="1"/>
</dbReference>
<evidence type="ECO:0000256" key="6">
    <source>
        <dbReference type="ARBA" id="ARBA00022840"/>
    </source>
</evidence>
<comment type="subcellular location">
    <subcellularLocation>
        <location evidence="1">Membrane</location>
        <topology evidence="1">Single-pass membrane protein</topology>
    </subcellularLocation>
</comment>
<evidence type="ECO:0000256" key="3">
    <source>
        <dbReference type="ARBA" id="ARBA00022692"/>
    </source>
</evidence>
<dbReference type="Gene3D" id="3.30.200.20">
    <property type="entry name" value="Phosphorylase Kinase, domain 1"/>
    <property type="match status" value="1"/>
</dbReference>
<dbReference type="EMBL" id="KZ772787">
    <property type="protein sequence ID" value="PTQ31083.1"/>
    <property type="molecule type" value="Genomic_DNA"/>
</dbReference>
<dbReference type="Pfam" id="PF00560">
    <property type="entry name" value="LRR_1"/>
    <property type="match status" value="2"/>
</dbReference>
<dbReference type="InterPro" id="IPR008271">
    <property type="entry name" value="Ser/Thr_kinase_AS"/>
</dbReference>
<evidence type="ECO:0000256" key="7">
    <source>
        <dbReference type="ARBA" id="ARBA00022989"/>
    </source>
</evidence>
<accession>A0A2R6WB55</accession>
<feature type="transmembrane region" description="Helical" evidence="10">
    <location>
        <begin position="519"/>
        <end position="542"/>
    </location>
</feature>
<evidence type="ECO:0000259" key="12">
    <source>
        <dbReference type="PROSITE" id="PS50011"/>
    </source>
</evidence>
<dbReference type="PROSITE" id="PS50011">
    <property type="entry name" value="PROTEIN_KINASE_DOM"/>
    <property type="match status" value="1"/>
</dbReference>
<keyword evidence="11" id="KW-0732">Signal</keyword>
<dbReference type="Pfam" id="PF12819">
    <property type="entry name" value="Malectin_like"/>
    <property type="match status" value="1"/>
</dbReference>
<keyword evidence="5" id="KW-0547">Nucleotide-binding</keyword>
<keyword evidence="8 10" id="KW-0472">Membrane</keyword>
<evidence type="ECO:0000256" key="5">
    <source>
        <dbReference type="ARBA" id="ARBA00022741"/>
    </source>
</evidence>
<dbReference type="SMART" id="SM00220">
    <property type="entry name" value="S_TKc"/>
    <property type="match status" value="1"/>
</dbReference>
<dbReference type="OMA" id="DNISWIS"/>
<dbReference type="SUPFAM" id="SSF52058">
    <property type="entry name" value="L domain-like"/>
    <property type="match status" value="1"/>
</dbReference>
<dbReference type="AlphaFoldDB" id="A0A2R6WB55"/>
<dbReference type="GO" id="GO:0004672">
    <property type="term" value="F:protein kinase activity"/>
    <property type="evidence" value="ECO:0007669"/>
    <property type="project" value="InterPro"/>
</dbReference>
<keyword evidence="2" id="KW-0433">Leucine-rich repeat</keyword>
<organism evidence="13 14">
    <name type="scientific">Marchantia polymorpha</name>
    <name type="common">Common liverwort</name>
    <name type="synonym">Marchantia aquatica</name>
    <dbReference type="NCBI Taxonomy" id="3197"/>
    <lineage>
        <taxon>Eukaryota</taxon>
        <taxon>Viridiplantae</taxon>
        <taxon>Streptophyta</taxon>
        <taxon>Embryophyta</taxon>
        <taxon>Marchantiophyta</taxon>
        <taxon>Marchantiopsida</taxon>
        <taxon>Marchantiidae</taxon>
        <taxon>Marchantiales</taxon>
        <taxon>Marchantiaceae</taxon>
        <taxon>Marchantia</taxon>
    </lineage>
</organism>
<sequence length="919" mass="100152">MMTSTALLQATLLLLCIICSSAQSPNFLSIDCGATINYTDSKGIDWVTDDGYISTGLNVEVGLSAVPGQEHYSTSRYFPDSRNKHCYVVPAVARTTYLIRAVVLHGGASVFGLPVKFSVTVNSNVWFTRSVTLNDPTVNTPVVSECIIFSTKKTIDVCVVRGPDGTPYLSSLEFRVMPPGTYVTAEGADKFMENMWRMNTGPGANDQVLVRYPDDQYDRFWFPASPADFPTPGLISNTTALQFPETYGIGYNIPPEAVLKDAWEGPDLSWSWLVNSDTTRIYLSLYFQEIRKNVTVSTENPVGIYIIIDGDPITVFEYNITERFPRSVYYNLDVAGSQVNVTILTQPWSQADAILNAMELYDVRDINTTYTLAKDVTTLQLVKEKFNLTSWTGDPCYPASYNWVACDGNNRISILFLSNMNLTGDIPSEIGDLAALREIYMDNNDLTGGIPTSLTLLATLSTLSLDNNSLSGGIPTSLQNRNGFTFSGNPNLTLCQPTDAQCNNPDPGTGSSSSSNTGIIIGVVIGVIVAVIFATGLTVYLVRKNKGKEPVGGALAQYSGPGIANLSGSSYDIANSRSSVSASDLSAPSLPPDRVHAFKAAGLMSMREVLTATRNHSKKIGEGGYGPVYYGKLPNGREVAVKVNNIGANQGSPEFVNEVALLTRVHHRNLVSLLGFCEENDERILVYEYQHNGTLSDLLYGPNAAANPLNWRTRLDLALNAAKGLEYLHIGCNPRIIHRDIKSSNILIDDKMVAKVADFGISKSTPEQTMTVSAAAHVSNVIRGTPGYIDPEYLITHVSSEMSDVFSFGVVLMEIVAGRPPFTIDDHGVPFILQDMMRRSMVTNDIYSIVDPALGGQFNPESVWKMCDVALASVQREGVNRPTMTEVVKGLTEAMEMEFSSSNTSGRRTMSSQLSRTQS</sequence>
<reference evidence="14" key="1">
    <citation type="journal article" date="2017" name="Cell">
        <title>Insights into land plant evolution garnered from the Marchantia polymorpha genome.</title>
        <authorList>
            <person name="Bowman J.L."/>
            <person name="Kohchi T."/>
            <person name="Yamato K.T."/>
            <person name="Jenkins J."/>
            <person name="Shu S."/>
            <person name="Ishizaki K."/>
            <person name="Yamaoka S."/>
            <person name="Nishihama R."/>
            <person name="Nakamura Y."/>
            <person name="Berger F."/>
            <person name="Adam C."/>
            <person name="Aki S.S."/>
            <person name="Althoff F."/>
            <person name="Araki T."/>
            <person name="Arteaga-Vazquez M.A."/>
            <person name="Balasubrmanian S."/>
            <person name="Barry K."/>
            <person name="Bauer D."/>
            <person name="Boehm C.R."/>
            <person name="Briginshaw L."/>
            <person name="Caballero-Perez J."/>
            <person name="Catarino B."/>
            <person name="Chen F."/>
            <person name="Chiyoda S."/>
            <person name="Chovatia M."/>
            <person name="Davies K.M."/>
            <person name="Delmans M."/>
            <person name="Demura T."/>
            <person name="Dierschke T."/>
            <person name="Dolan L."/>
            <person name="Dorantes-Acosta A.E."/>
            <person name="Eklund D.M."/>
            <person name="Florent S.N."/>
            <person name="Flores-Sandoval E."/>
            <person name="Fujiyama A."/>
            <person name="Fukuzawa H."/>
            <person name="Galik B."/>
            <person name="Grimanelli D."/>
            <person name="Grimwood J."/>
            <person name="Grossniklaus U."/>
            <person name="Hamada T."/>
            <person name="Haseloff J."/>
            <person name="Hetherington A.J."/>
            <person name="Higo A."/>
            <person name="Hirakawa Y."/>
            <person name="Hundley H.N."/>
            <person name="Ikeda Y."/>
            <person name="Inoue K."/>
            <person name="Inoue S.I."/>
            <person name="Ishida S."/>
            <person name="Jia Q."/>
            <person name="Kakita M."/>
            <person name="Kanazawa T."/>
            <person name="Kawai Y."/>
            <person name="Kawashima T."/>
            <person name="Kennedy M."/>
            <person name="Kinose K."/>
            <person name="Kinoshita T."/>
            <person name="Kohara Y."/>
            <person name="Koide E."/>
            <person name="Komatsu K."/>
            <person name="Kopischke S."/>
            <person name="Kubo M."/>
            <person name="Kyozuka J."/>
            <person name="Lagercrantz U."/>
            <person name="Lin S.S."/>
            <person name="Lindquist E."/>
            <person name="Lipzen A.M."/>
            <person name="Lu C.W."/>
            <person name="De Luna E."/>
            <person name="Martienssen R.A."/>
            <person name="Minamino N."/>
            <person name="Mizutani M."/>
            <person name="Mizutani M."/>
            <person name="Mochizuki N."/>
            <person name="Monte I."/>
            <person name="Mosher R."/>
            <person name="Nagasaki H."/>
            <person name="Nakagami H."/>
            <person name="Naramoto S."/>
            <person name="Nishitani K."/>
            <person name="Ohtani M."/>
            <person name="Okamoto T."/>
            <person name="Okumura M."/>
            <person name="Phillips J."/>
            <person name="Pollak B."/>
            <person name="Reinders A."/>
            <person name="Rovekamp M."/>
            <person name="Sano R."/>
            <person name="Sawa S."/>
            <person name="Schmid M.W."/>
            <person name="Shirakawa M."/>
            <person name="Solano R."/>
            <person name="Spunde A."/>
            <person name="Suetsugu N."/>
            <person name="Sugano S."/>
            <person name="Sugiyama A."/>
            <person name="Sun R."/>
            <person name="Suzuki Y."/>
            <person name="Takenaka M."/>
            <person name="Takezawa D."/>
            <person name="Tomogane H."/>
            <person name="Tsuzuki M."/>
            <person name="Ueda T."/>
            <person name="Umeda M."/>
            <person name="Ward J.M."/>
            <person name="Watanabe Y."/>
            <person name="Yazaki K."/>
            <person name="Yokoyama R."/>
            <person name="Yoshitake Y."/>
            <person name="Yotsui I."/>
            <person name="Zachgo S."/>
            <person name="Schmutz J."/>
        </authorList>
    </citation>
    <scope>NUCLEOTIDE SEQUENCE [LARGE SCALE GENOMIC DNA]</scope>
    <source>
        <strain evidence="14">Tak-1</strain>
    </source>
</reference>
<dbReference type="SUPFAM" id="SSF56112">
    <property type="entry name" value="Protein kinase-like (PK-like)"/>
    <property type="match status" value="1"/>
</dbReference>
<dbReference type="GO" id="GO:0005524">
    <property type="term" value="F:ATP binding"/>
    <property type="evidence" value="ECO:0007669"/>
    <property type="project" value="UniProtKB-KW"/>
</dbReference>
<proteinExistence type="predicted"/>
<gene>
    <name evidence="13" type="ORF">MARPO_0115s0009</name>
</gene>
<feature type="signal peptide" evidence="11">
    <location>
        <begin position="1"/>
        <end position="22"/>
    </location>
</feature>
<evidence type="ECO:0000256" key="11">
    <source>
        <dbReference type="SAM" id="SignalP"/>
    </source>
</evidence>
<dbReference type="Proteomes" id="UP000244005">
    <property type="component" value="Unassembled WGS sequence"/>
</dbReference>
<evidence type="ECO:0000313" key="14">
    <source>
        <dbReference type="Proteomes" id="UP000244005"/>
    </source>
</evidence>
<dbReference type="InterPro" id="IPR024788">
    <property type="entry name" value="Malectin-like_Carb-bd_dom"/>
</dbReference>
<evidence type="ECO:0000256" key="8">
    <source>
        <dbReference type="ARBA" id="ARBA00023136"/>
    </source>
</evidence>
<evidence type="ECO:0000256" key="9">
    <source>
        <dbReference type="SAM" id="MobiDB-lite"/>
    </source>
</evidence>
<dbReference type="Pfam" id="PF00069">
    <property type="entry name" value="Pkinase"/>
    <property type="match status" value="1"/>
</dbReference>
<dbReference type="InterPro" id="IPR032675">
    <property type="entry name" value="LRR_dom_sf"/>
</dbReference>
<dbReference type="PANTHER" id="PTHR45631:SF68">
    <property type="entry name" value="REPEAT FAMILY PROTEIN, PUTATIVE, EXPRESSED-RELATED"/>
    <property type="match status" value="1"/>
</dbReference>
<dbReference type="OrthoDB" id="2017114at2759"/>
<dbReference type="GO" id="GO:0016020">
    <property type="term" value="C:membrane"/>
    <property type="evidence" value="ECO:0007669"/>
    <property type="project" value="UniProtKB-SubCell"/>
</dbReference>
<evidence type="ECO:0000313" key="13">
    <source>
        <dbReference type="EMBL" id="PTQ31083.1"/>
    </source>
</evidence>
<dbReference type="InterPro" id="IPR000719">
    <property type="entry name" value="Prot_kinase_dom"/>
</dbReference>
<keyword evidence="7 10" id="KW-1133">Transmembrane helix</keyword>
<evidence type="ECO:0000256" key="10">
    <source>
        <dbReference type="SAM" id="Phobius"/>
    </source>
</evidence>
<feature type="compositionally biased region" description="Polar residues" evidence="9">
    <location>
        <begin position="899"/>
        <end position="919"/>
    </location>
</feature>
<keyword evidence="6" id="KW-0067">ATP-binding</keyword>
<dbReference type="FunFam" id="3.30.200.20:FF:000162">
    <property type="entry name" value="Adenine nucleotide alpha hydrolase-like domain kinase"/>
    <property type="match status" value="1"/>
</dbReference>
<keyword evidence="14" id="KW-1185">Reference proteome</keyword>
<feature type="chain" id="PRO_5015306140" description="Protein kinase domain-containing protein" evidence="11">
    <location>
        <begin position="23"/>
        <end position="919"/>
    </location>
</feature>
<dbReference type="PROSITE" id="PS00108">
    <property type="entry name" value="PROTEIN_KINASE_ST"/>
    <property type="match status" value="1"/>
</dbReference>
<feature type="region of interest" description="Disordered" evidence="9">
    <location>
        <begin position="898"/>
        <end position="919"/>
    </location>
</feature>
<feature type="domain" description="Protein kinase" evidence="12">
    <location>
        <begin position="614"/>
        <end position="895"/>
    </location>
</feature>
<dbReference type="Gramene" id="Mp4g07710.1">
    <property type="protein sequence ID" value="Mp4g07710.1.cds"/>
    <property type="gene ID" value="Mp4g07710"/>
</dbReference>
<evidence type="ECO:0000256" key="4">
    <source>
        <dbReference type="ARBA" id="ARBA00022737"/>
    </source>
</evidence>